<evidence type="ECO:0000313" key="7">
    <source>
        <dbReference type="EMBL" id="POF31466.1"/>
    </source>
</evidence>
<dbReference type="SUPFAM" id="SSF53850">
    <property type="entry name" value="Periplasmic binding protein-like II"/>
    <property type="match status" value="1"/>
</dbReference>
<keyword evidence="4 5" id="KW-0732">Signal</keyword>
<sequence length="507" mass="56086">MLTYMRIAALAAMMPFMIPAEARADKADDTMRVAFGEEILNLDYNNTTKREYIILSDLIDEGLFDYDPETNTYIPSVATGYEYLDPLTIEVKLRDGVIFHDGTGLTAEDVAYTYNWVISEESESAAKGTIERWLDKAVAVDDKTIRFHMLEEYPLAVRDMANRIQIRKAGTYDNDPNAAATSLVGLGPYRVESFEPGKEVVLKAFDGYFAESPKQPVSIGTIVIRSLPDTGTQQAELFSGGIDWMFKVSRDVAESMGAAPNIDHVVSTDLRIGFLVLDAFGHTDPEGPLTNVLVRRAMNHAINRDEIAEFLMGGGAQAVHTACHPAQFGCDQSVAEYDYDPEKAKALLAEAGYPEGFDLELWSYRDKAVAEVVLAKLQAVGINVSLRHGKLASLNEARANRQIQAYFGTWGSGGTPDTAAIARVHFSADTDRNMSNNPKVTDLVLAAEVTGDQEKRKALYSEALSIIADEAYWVPMFSYAQNFLVNSELEFPTYADGLPRLYRANWK</sequence>
<proteinExistence type="inferred from homology"/>
<feature type="chain" id="PRO_5015604363" evidence="5">
    <location>
        <begin position="25"/>
        <end position="507"/>
    </location>
</feature>
<dbReference type="InterPro" id="IPR039424">
    <property type="entry name" value="SBP_5"/>
</dbReference>
<dbReference type="CDD" id="cd08515">
    <property type="entry name" value="PBP2_NikA_DppA_OppA_like_10"/>
    <property type="match status" value="1"/>
</dbReference>
<dbReference type="Pfam" id="PF00496">
    <property type="entry name" value="SBP_bac_5"/>
    <property type="match status" value="1"/>
</dbReference>
<evidence type="ECO:0000256" key="5">
    <source>
        <dbReference type="SAM" id="SignalP"/>
    </source>
</evidence>
<dbReference type="Proteomes" id="UP000236959">
    <property type="component" value="Unassembled WGS sequence"/>
</dbReference>
<dbReference type="Gene3D" id="3.90.76.10">
    <property type="entry name" value="Dipeptide-binding Protein, Domain 1"/>
    <property type="match status" value="1"/>
</dbReference>
<gene>
    <name evidence="7" type="ORF">CLV41_10428</name>
</gene>
<dbReference type="GO" id="GO:0015833">
    <property type="term" value="P:peptide transport"/>
    <property type="evidence" value="ECO:0007669"/>
    <property type="project" value="TreeGrafter"/>
</dbReference>
<dbReference type="AlphaFoldDB" id="A0A2S3UUU3"/>
<dbReference type="InterPro" id="IPR000914">
    <property type="entry name" value="SBP_5_dom"/>
</dbReference>
<keyword evidence="8" id="KW-1185">Reference proteome</keyword>
<dbReference type="PANTHER" id="PTHR30290">
    <property type="entry name" value="PERIPLASMIC BINDING COMPONENT OF ABC TRANSPORTER"/>
    <property type="match status" value="1"/>
</dbReference>
<dbReference type="RefSeq" id="WP_103222403.1">
    <property type="nucleotide sequence ID" value="NZ_PPCN01000004.1"/>
</dbReference>
<dbReference type="EMBL" id="PPCN01000004">
    <property type="protein sequence ID" value="POF31466.1"/>
    <property type="molecule type" value="Genomic_DNA"/>
</dbReference>
<dbReference type="OrthoDB" id="9803988at2"/>
<evidence type="ECO:0000256" key="3">
    <source>
        <dbReference type="ARBA" id="ARBA00022448"/>
    </source>
</evidence>
<keyword evidence="3" id="KW-0813">Transport</keyword>
<evidence type="ECO:0000256" key="1">
    <source>
        <dbReference type="ARBA" id="ARBA00004418"/>
    </source>
</evidence>
<comment type="similarity">
    <text evidence="2">Belongs to the bacterial solute-binding protein 5 family.</text>
</comment>
<dbReference type="PANTHER" id="PTHR30290:SF9">
    <property type="entry name" value="OLIGOPEPTIDE-BINDING PROTEIN APPA"/>
    <property type="match status" value="1"/>
</dbReference>
<feature type="signal peptide" evidence="5">
    <location>
        <begin position="1"/>
        <end position="24"/>
    </location>
</feature>
<organism evidence="7 8">
    <name type="scientific">Roseibium marinum</name>
    <dbReference type="NCBI Taxonomy" id="281252"/>
    <lineage>
        <taxon>Bacteria</taxon>
        <taxon>Pseudomonadati</taxon>
        <taxon>Pseudomonadota</taxon>
        <taxon>Alphaproteobacteria</taxon>
        <taxon>Hyphomicrobiales</taxon>
        <taxon>Stappiaceae</taxon>
        <taxon>Roseibium</taxon>
    </lineage>
</organism>
<dbReference type="GO" id="GO:1904680">
    <property type="term" value="F:peptide transmembrane transporter activity"/>
    <property type="evidence" value="ECO:0007669"/>
    <property type="project" value="TreeGrafter"/>
</dbReference>
<dbReference type="Gene3D" id="3.10.105.10">
    <property type="entry name" value="Dipeptide-binding Protein, Domain 3"/>
    <property type="match status" value="1"/>
</dbReference>
<dbReference type="PIRSF" id="PIRSF002741">
    <property type="entry name" value="MppA"/>
    <property type="match status" value="1"/>
</dbReference>
<accession>A0A2S3UUU3</accession>
<name>A0A2S3UUU3_9HYPH</name>
<reference evidence="7 8" key="1">
    <citation type="submission" date="2018-01" db="EMBL/GenBank/DDBJ databases">
        <title>Genomic Encyclopedia of Archaeal and Bacterial Type Strains, Phase II (KMG-II): from individual species to whole genera.</title>
        <authorList>
            <person name="Goeker M."/>
        </authorList>
    </citation>
    <scope>NUCLEOTIDE SEQUENCE [LARGE SCALE GENOMIC DNA]</scope>
    <source>
        <strain evidence="7 8">DSM 17023</strain>
    </source>
</reference>
<evidence type="ECO:0000313" key="8">
    <source>
        <dbReference type="Proteomes" id="UP000236959"/>
    </source>
</evidence>
<comment type="caution">
    <text evidence="7">The sequence shown here is derived from an EMBL/GenBank/DDBJ whole genome shotgun (WGS) entry which is preliminary data.</text>
</comment>
<dbReference type="Gene3D" id="3.40.190.10">
    <property type="entry name" value="Periplasmic binding protein-like II"/>
    <property type="match status" value="1"/>
</dbReference>
<evidence type="ECO:0000259" key="6">
    <source>
        <dbReference type="Pfam" id="PF00496"/>
    </source>
</evidence>
<comment type="subcellular location">
    <subcellularLocation>
        <location evidence="1">Periplasm</location>
    </subcellularLocation>
</comment>
<feature type="domain" description="Solute-binding protein family 5" evidence="6">
    <location>
        <begin position="73"/>
        <end position="420"/>
    </location>
</feature>
<dbReference type="GO" id="GO:0043190">
    <property type="term" value="C:ATP-binding cassette (ABC) transporter complex"/>
    <property type="evidence" value="ECO:0007669"/>
    <property type="project" value="InterPro"/>
</dbReference>
<evidence type="ECO:0000256" key="2">
    <source>
        <dbReference type="ARBA" id="ARBA00005695"/>
    </source>
</evidence>
<dbReference type="InterPro" id="IPR030678">
    <property type="entry name" value="Peptide/Ni-bd"/>
</dbReference>
<protein>
    <submittedName>
        <fullName evidence="7">Peptide/nickel transport system substrate-binding protein</fullName>
    </submittedName>
</protein>
<dbReference type="GO" id="GO:0030288">
    <property type="term" value="C:outer membrane-bounded periplasmic space"/>
    <property type="evidence" value="ECO:0007669"/>
    <property type="project" value="UniProtKB-ARBA"/>
</dbReference>
<evidence type="ECO:0000256" key="4">
    <source>
        <dbReference type="ARBA" id="ARBA00022729"/>
    </source>
</evidence>